<proteinExistence type="inferred from homology"/>
<dbReference type="Gene3D" id="3.80.30.20">
    <property type="entry name" value="tm_1862 like domain"/>
    <property type="match status" value="1"/>
</dbReference>
<feature type="binding site" evidence="11">
    <location>
        <position position="80"/>
    </location>
    <ligand>
        <name>[4Fe-4S] cluster</name>
        <dbReference type="ChEBI" id="CHEBI:49883"/>
        <label>1</label>
    </ligand>
</feature>
<dbReference type="Gene3D" id="3.40.50.12160">
    <property type="entry name" value="Methylthiotransferase, N-terminal domain"/>
    <property type="match status" value="1"/>
</dbReference>
<evidence type="ECO:0000313" key="16">
    <source>
        <dbReference type="Proteomes" id="UP000886786"/>
    </source>
</evidence>
<evidence type="ECO:0000256" key="10">
    <source>
        <dbReference type="ARBA" id="ARBA00033765"/>
    </source>
</evidence>
<dbReference type="EC" id="2.8.4.3" evidence="10 11"/>
<dbReference type="NCBIfam" id="TIGR00089">
    <property type="entry name" value="MiaB/RimO family radical SAM methylthiotransferase"/>
    <property type="match status" value="1"/>
</dbReference>
<dbReference type="EMBL" id="DVFV01000040">
    <property type="protein sequence ID" value="HIQ90394.1"/>
    <property type="molecule type" value="Genomic_DNA"/>
</dbReference>
<dbReference type="PANTHER" id="PTHR43020">
    <property type="entry name" value="CDK5 REGULATORY SUBUNIT-ASSOCIATED PROTEIN 1"/>
    <property type="match status" value="1"/>
</dbReference>
<dbReference type="AlphaFoldDB" id="A0A9D1CYA0"/>
<dbReference type="SFLD" id="SFLDG01082">
    <property type="entry name" value="B12-binding_domain_containing"/>
    <property type="match status" value="1"/>
</dbReference>
<evidence type="ECO:0000256" key="2">
    <source>
        <dbReference type="ARBA" id="ARBA00022485"/>
    </source>
</evidence>
<dbReference type="Pfam" id="PF01938">
    <property type="entry name" value="TRAM"/>
    <property type="match status" value="1"/>
</dbReference>
<keyword evidence="3 11" id="KW-0963">Cytoplasm</keyword>
<dbReference type="InterPro" id="IPR005839">
    <property type="entry name" value="Methylthiotransferase"/>
</dbReference>
<evidence type="ECO:0000256" key="9">
    <source>
        <dbReference type="ARBA" id="ARBA00023014"/>
    </source>
</evidence>
<dbReference type="InterPro" id="IPR020612">
    <property type="entry name" value="Methylthiotransferase_CS"/>
</dbReference>
<name>A0A9D1CYA0_9FIRM</name>
<dbReference type="Proteomes" id="UP000886786">
    <property type="component" value="Unassembled WGS sequence"/>
</dbReference>
<dbReference type="PROSITE" id="PS51918">
    <property type="entry name" value="RADICAL_SAM"/>
    <property type="match status" value="1"/>
</dbReference>
<keyword evidence="7 11" id="KW-0479">Metal-binding</keyword>
<feature type="binding site" evidence="11">
    <location>
        <position position="197"/>
    </location>
    <ligand>
        <name>[4Fe-4S] cluster</name>
        <dbReference type="ChEBI" id="CHEBI:49883"/>
        <label>2</label>
        <note>4Fe-4S-S-AdoMet</note>
    </ligand>
</feature>
<dbReference type="GO" id="GO:0046872">
    <property type="term" value="F:metal ion binding"/>
    <property type="evidence" value="ECO:0007669"/>
    <property type="project" value="UniProtKB-KW"/>
</dbReference>
<dbReference type="InterPro" id="IPR002792">
    <property type="entry name" value="TRAM_dom"/>
</dbReference>
<dbReference type="FunFam" id="3.80.30.20:FF:000001">
    <property type="entry name" value="tRNA-2-methylthio-N(6)-dimethylallyladenosine synthase 2"/>
    <property type="match status" value="1"/>
</dbReference>
<feature type="binding site" evidence="11">
    <location>
        <position position="44"/>
    </location>
    <ligand>
        <name>[4Fe-4S] cluster</name>
        <dbReference type="ChEBI" id="CHEBI:49883"/>
        <label>1</label>
    </ligand>
</feature>
<dbReference type="GO" id="GO:0035597">
    <property type="term" value="F:tRNA-2-methylthio-N(6)-dimethylallyladenosine(37) synthase activity"/>
    <property type="evidence" value="ECO:0007669"/>
    <property type="project" value="UniProtKB-EC"/>
</dbReference>
<feature type="binding site" evidence="11">
    <location>
        <position position="114"/>
    </location>
    <ligand>
        <name>[4Fe-4S] cluster</name>
        <dbReference type="ChEBI" id="CHEBI:49883"/>
        <label>1</label>
    </ligand>
</feature>
<dbReference type="PANTHER" id="PTHR43020:SF2">
    <property type="entry name" value="MITOCHONDRIAL TRNA METHYLTHIOTRANSFERASE CDK5RAP1"/>
    <property type="match status" value="1"/>
</dbReference>
<evidence type="ECO:0000256" key="5">
    <source>
        <dbReference type="ARBA" id="ARBA00022691"/>
    </source>
</evidence>
<evidence type="ECO:0000256" key="1">
    <source>
        <dbReference type="ARBA" id="ARBA00003234"/>
    </source>
</evidence>
<dbReference type="Pfam" id="PF04055">
    <property type="entry name" value="Radical_SAM"/>
    <property type="match status" value="1"/>
</dbReference>
<keyword evidence="4 11" id="KW-0808">Transferase</keyword>
<dbReference type="SMART" id="SM00729">
    <property type="entry name" value="Elp3"/>
    <property type="match status" value="1"/>
</dbReference>
<reference evidence="15" key="1">
    <citation type="submission" date="2020-10" db="EMBL/GenBank/DDBJ databases">
        <authorList>
            <person name="Gilroy R."/>
        </authorList>
    </citation>
    <scope>NUCLEOTIDE SEQUENCE</scope>
    <source>
        <strain evidence="15">CHK147-3167</strain>
    </source>
</reference>
<keyword evidence="6 11" id="KW-0819">tRNA processing</keyword>
<evidence type="ECO:0000259" key="14">
    <source>
        <dbReference type="PROSITE" id="PS51918"/>
    </source>
</evidence>
<feature type="domain" description="TRAM" evidence="12">
    <location>
        <begin position="407"/>
        <end position="469"/>
    </location>
</feature>
<evidence type="ECO:0000256" key="11">
    <source>
        <dbReference type="HAMAP-Rule" id="MF_01864"/>
    </source>
</evidence>
<dbReference type="Pfam" id="PF00919">
    <property type="entry name" value="UPF0004"/>
    <property type="match status" value="1"/>
</dbReference>
<dbReference type="HAMAP" id="MF_01864">
    <property type="entry name" value="tRNA_metthiotr_MiaB"/>
    <property type="match status" value="1"/>
</dbReference>
<protein>
    <recommendedName>
        <fullName evidence="10 11">tRNA-2-methylthio-N(6)-dimethylallyladenosine synthase</fullName>
        <ecNumber evidence="10 11">2.8.4.3</ecNumber>
    </recommendedName>
    <alternativeName>
        <fullName evidence="11">(Dimethylallyl)adenosine tRNA methylthiotransferase MiaB</fullName>
    </alternativeName>
    <alternativeName>
        <fullName evidence="11">tRNA-i(6)A37 methylthiotransferase</fullName>
    </alternativeName>
</protein>
<evidence type="ECO:0000256" key="6">
    <source>
        <dbReference type="ARBA" id="ARBA00022694"/>
    </source>
</evidence>
<comment type="subcellular location">
    <subcellularLocation>
        <location evidence="11">Cytoplasm</location>
    </subcellularLocation>
</comment>
<dbReference type="SFLD" id="SFLDF00273">
    <property type="entry name" value="(dimethylallyl)adenosine_tRNA"/>
    <property type="match status" value="1"/>
</dbReference>
<feature type="binding site" evidence="11">
    <location>
        <position position="194"/>
    </location>
    <ligand>
        <name>[4Fe-4S] cluster</name>
        <dbReference type="ChEBI" id="CHEBI:49883"/>
        <label>2</label>
        <note>4Fe-4S-S-AdoMet</note>
    </ligand>
</feature>
<dbReference type="InterPro" id="IPR023404">
    <property type="entry name" value="rSAM_horseshoe"/>
</dbReference>
<keyword evidence="2 11" id="KW-0004">4Fe-4S</keyword>
<dbReference type="PROSITE" id="PS51449">
    <property type="entry name" value="MTTASE_N"/>
    <property type="match status" value="1"/>
</dbReference>
<feature type="domain" description="MTTase N-terminal" evidence="13">
    <location>
        <begin position="35"/>
        <end position="153"/>
    </location>
</feature>
<dbReference type="InterPro" id="IPR006463">
    <property type="entry name" value="MiaB_methiolase"/>
</dbReference>
<dbReference type="FunFam" id="3.40.50.12160:FF:000006">
    <property type="entry name" value="tRNA-2-methylthio-N(6)-dimethylallyladenosine synthase"/>
    <property type="match status" value="1"/>
</dbReference>
<accession>A0A9D1CYA0</accession>
<comment type="function">
    <text evidence="1 11">Catalyzes the methylthiolation of N6-(dimethylallyl)adenosine (i(6)A), leading to the formation of 2-methylthio-N6-(dimethylallyl)adenosine (ms(2)i(6)A) at position 37 in tRNAs that read codons beginning with uridine.</text>
</comment>
<organism evidence="15 16">
    <name type="scientific">Candidatus Coprosoma intestinipullorum</name>
    <dbReference type="NCBI Taxonomy" id="2840752"/>
    <lineage>
        <taxon>Bacteria</taxon>
        <taxon>Bacillati</taxon>
        <taxon>Bacillota</taxon>
        <taxon>Bacillota incertae sedis</taxon>
        <taxon>Candidatus Coprosoma</taxon>
    </lineage>
</organism>
<comment type="similarity">
    <text evidence="11">Belongs to the methylthiotransferase family. MiaB subfamily.</text>
</comment>
<dbReference type="NCBIfam" id="TIGR01574">
    <property type="entry name" value="miaB-methiolase"/>
    <property type="match status" value="1"/>
</dbReference>
<dbReference type="CDD" id="cd01335">
    <property type="entry name" value="Radical_SAM"/>
    <property type="match status" value="1"/>
</dbReference>
<comment type="catalytic activity">
    <reaction evidence="11">
        <text>N(6)-dimethylallyladenosine(37) in tRNA + (sulfur carrier)-SH + AH2 + 2 S-adenosyl-L-methionine = 2-methylsulfanyl-N(6)-dimethylallyladenosine(37) in tRNA + (sulfur carrier)-H + 5'-deoxyadenosine + L-methionine + A + S-adenosyl-L-homocysteine + 2 H(+)</text>
        <dbReference type="Rhea" id="RHEA:37067"/>
        <dbReference type="Rhea" id="RHEA-COMP:10375"/>
        <dbReference type="Rhea" id="RHEA-COMP:10376"/>
        <dbReference type="Rhea" id="RHEA-COMP:14737"/>
        <dbReference type="Rhea" id="RHEA-COMP:14739"/>
        <dbReference type="ChEBI" id="CHEBI:13193"/>
        <dbReference type="ChEBI" id="CHEBI:15378"/>
        <dbReference type="ChEBI" id="CHEBI:17319"/>
        <dbReference type="ChEBI" id="CHEBI:17499"/>
        <dbReference type="ChEBI" id="CHEBI:29917"/>
        <dbReference type="ChEBI" id="CHEBI:57844"/>
        <dbReference type="ChEBI" id="CHEBI:57856"/>
        <dbReference type="ChEBI" id="CHEBI:59789"/>
        <dbReference type="ChEBI" id="CHEBI:64428"/>
        <dbReference type="ChEBI" id="CHEBI:74415"/>
        <dbReference type="ChEBI" id="CHEBI:74417"/>
        <dbReference type="EC" id="2.8.4.3"/>
    </reaction>
</comment>
<keyword evidence="5 11" id="KW-0949">S-adenosyl-L-methionine</keyword>
<dbReference type="GO" id="GO:0005829">
    <property type="term" value="C:cytosol"/>
    <property type="evidence" value="ECO:0007669"/>
    <property type="project" value="TreeGrafter"/>
</dbReference>
<dbReference type="SUPFAM" id="SSF102114">
    <property type="entry name" value="Radical SAM enzymes"/>
    <property type="match status" value="1"/>
</dbReference>
<dbReference type="SFLD" id="SFLDS00029">
    <property type="entry name" value="Radical_SAM"/>
    <property type="match status" value="1"/>
</dbReference>
<feature type="binding site" evidence="11">
    <location>
        <position position="190"/>
    </location>
    <ligand>
        <name>[4Fe-4S] cluster</name>
        <dbReference type="ChEBI" id="CHEBI:49883"/>
        <label>2</label>
        <note>4Fe-4S-S-AdoMet</note>
    </ligand>
</feature>
<dbReference type="PROSITE" id="PS01278">
    <property type="entry name" value="MTTASE_RADICAL"/>
    <property type="match status" value="1"/>
</dbReference>
<feature type="domain" description="Radical SAM core" evidence="14">
    <location>
        <begin position="176"/>
        <end position="404"/>
    </location>
</feature>
<evidence type="ECO:0000256" key="7">
    <source>
        <dbReference type="ARBA" id="ARBA00022723"/>
    </source>
</evidence>
<evidence type="ECO:0000259" key="12">
    <source>
        <dbReference type="PROSITE" id="PS50926"/>
    </source>
</evidence>
<dbReference type="PROSITE" id="PS50926">
    <property type="entry name" value="TRAM"/>
    <property type="match status" value="1"/>
</dbReference>
<evidence type="ECO:0000256" key="8">
    <source>
        <dbReference type="ARBA" id="ARBA00023004"/>
    </source>
</evidence>
<comment type="caution">
    <text evidence="15">The sequence shown here is derived from an EMBL/GenBank/DDBJ whole genome shotgun (WGS) entry which is preliminary data.</text>
</comment>
<keyword evidence="9 11" id="KW-0411">Iron-sulfur</keyword>
<evidence type="ECO:0000256" key="4">
    <source>
        <dbReference type="ARBA" id="ARBA00022679"/>
    </source>
</evidence>
<evidence type="ECO:0000256" key="3">
    <source>
        <dbReference type="ARBA" id="ARBA00022490"/>
    </source>
</evidence>
<dbReference type="InterPro" id="IPR006638">
    <property type="entry name" value="Elp3/MiaA/NifB-like_rSAM"/>
</dbReference>
<dbReference type="SFLD" id="SFLDG01061">
    <property type="entry name" value="methylthiotransferase"/>
    <property type="match status" value="1"/>
</dbReference>
<dbReference type="InterPro" id="IPR038135">
    <property type="entry name" value="Methylthiotransferase_N_sf"/>
</dbReference>
<evidence type="ECO:0000259" key="13">
    <source>
        <dbReference type="PROSITE" id="PS51449"/>
    </source>
</evidence>
<reference evidence="15" key="2">
    <citation type="journal article" date="2021" name="PeerJ">
        <title>Extensive microbial diversity within the chicken gut microbiome revealed by metagenomics and culture.</title>
        <authorList>
            <person name="Gilroy R."/>
            <person name="Ravi A."/>
            <person name="Getino M."/>
            <person name="Pursley I."/>
            <person name="Horton D.L."/>
            <person name="Alikhan N.F."/>
            <person name="Baker D."/>
            <person name="Gharbi K."/>
            <person name="Hall N."/>
            <person name="Watson M."/>
            <person name="Adriaenssens E.M."/>
            <person name="Foster-Nyarko E."/>
            <person name="Jarju S."/>
            <person name="Secka A."/>
            <person name="Antonio M."/>
            <person name="Oren A."/>
            <person name="Chaudhuri R.R."/>
            <person name="La Ragione R."/>
            <person name="Hildebrand F."/>
            <person name="Pallen M.J."/>
        </authorList>
    </citation>
    <scope>NUCLEOTIDE SEQUENCE</scope>
    <source>
        <strain evidence="15">CHK147-3167</strain>
    </source>
</reference>
<comment type="cofactor">
    <cofactor evidence="11">
        <name>[4Fe-4S] cluster</name>
        <dbReference type="ChEBI" id="CHEBI:49883"/>
    </cofactor>
    <text evidence="11">Binds 2 [4Fe-4S] clusters. One cluster is coordinated with 3 cysteines and an exchangeable S-adenosyl-L-methionine.</text>
</comment>
<comment type="subunit">
    <text evidence="11">Monomer.</text>
</comment>
<keyword evidence="8 11" id="KW-0408">Iron</keyword>
<dbReference type="GO" id="GO:0051539">
    <property type="term" value="F:4 iron, 4 sulfur cluster binding"/>
    <property type="evidence" value="ECO:0007669"/>
    <property type="project" value="UniProtKB-UniRule"/>
</dbReference>
<sequence>MLVPNALEEKKRTGNEVKIRKYEINPDYKTLGIGKSYFVKTYGCQMNVHDSENIRAMLEEMGYKEASNMEDADLILLNTCAIRENAHNKVFGMLGRIKHLKAERPDVMVGLCGCMAQEESVVDEILNRYKWMDFVFGTHNLDRLPDVLHNSILKKKLEVEVYSCEGDLIEDMPVKRDSKYKAWVNIMYGCDKFCTYCIVPFTRGKQRSRRPHDILMEVRRLKEDGYQEVTLLGQNVNAYGKDLGNYDMGDLLRDVAEIGIPRVRFITSHPWDFTDKMIEVIAKYDNIMPYIHLPLQSGSDRILKLMGRRYTKDSYLKLFHKIKDTVPNATITTDIIVGFPGETEKDFQDTLDVVNECQYESAFTFIFSPRVGTPAAKMKDDTSLEEKEDRLHRLNKVVNKYSRKANDKYLNKKVKVLLEGVSLKDDSMLMGYTEEMKLVNVKAPKEMIGKIVPVKITDVKTWSLDGEMI</sequence>
<dbReference type="InterPro" id="IPR007197">
    <property type="entry name" value="rSAM"/>
</dbReference>
<evidence type="ECO:0000313" key="15">
    <source>
        <dbReference type="EMBL" id="HIQ90394.1"/>
    </source>
</evidence>
<gene>
    <name evidence="11 15" type="primary">miaB</name>
    <name evidence="15" type="ORF">IAB27_02045</name>
</gene>
<dbReference type="InterPro" id="IPR058240">
    <property type="entry name" value="rSAM_sf"/>
</dbReference>
<dbReference type="InterPro" id="IPR013848">
    <property type="entry name" value="Methylthiotransferase_N"/>
</dbReference>